<dbReference type="InterPro" id="IPR023164">
    <property type="entry name" value="YqgQ-like_sf"/>
</dbReference>
<dbReference type="EMBL" id="JAUSUO010000001">
    <property type="protein sequence ID" value="MDQ0342214.1"/>
    <property type="molecule type" value="Genomic_DNA"/>
</dbReference>
<proteinExistence type="predicted"/>
<gene>
    <name evidence="1" type="ORF">J2S14_001007</name>
</gene>
<comment type="caution">
    <text evidence="1">The sequence shown here is derived from an EMBL/GenBank/DDBJ whole genome shotgun (WGS) entry which is preliminary data.</text>
</comment>
<organism evidence="1 2">
    <name type="scientific">Lederbergia wuyishanensis</name>
    <dbReference type="NCBI Taxonomy" id="1347903"/>
    <lineage>
        <taxon>Bacteria</taxon>
        <taxon>Bacillati</taxon>
        <taxon>Bacillota</taxon>
        <taxon>Bacilli</taxon>
        <taxon>Bacillales</taxon>
        <taxon>Bacillaceae</taxon>
        <taxon>Lederbergia</taxon>
    </lineage>
</organism>
<reference evidence="1 2" key="1">
    <citation type="submission" date="2023-07" db="EMBL/GenBank/DDBJ databases">
        <title>Genomic Encyclopedia of Type Strains, Phase IV (KMG-IV): sequencing the most valuable type-strain genomes for metagenomic binning, comparative biology and taxonomic classification.</title>
        <authorList>
            <person name="Goeker M."/>
        </authorList>
    </citation>
    <scope>NUCLEOTIDE SEQUENCE [LARGE SCALE GENOMIC DNA]</scope>
    <source>
        <strain evidence="1 2">DSM 27848</strain>
    </source>
</reference>
<keyword evidence="2" id="KW-1185">Reference proteome</keyword>
<accession>A0ABU0D1D8</accession>
<evidence type="ECO:0000313" key="2">
    <source>
        <dbReference type="Proteomes" id="UP001232343"/>
    </source>
</evidence>
<dbReference type="RefSeq" id="WP_244680391.1">
    <property type="nucleotide sequence ID" value="NZ_JALIRM010000001.1"/>
</dbReference>
<dbReference type="InterPro" id="IPR009256">
    <property type="entry name" value="YqgQ-like"/>
</dbReference>
<dbReference type="Pfam" id="PF06014">
    <property type="entry name" value="YqgQ-like"/>
    <property type="match status" value="1"/>
</dbReference>
<protein>
    <submittedName>
        <fullName evidence="1">Uncharacterized protein YqgQ</fullName>
    </submittedName>
</protein>
<dbReference type="Proteomes" id="UP001232343">
    <property type="component" value="Unassembled WGS sequence"/>
</dbReference>
<dbReference type="SUPFAM" id="SSF158379">
    <property type="entry name" value="YqgQ-like"/>
    <property type="match status" value="1"/>
</dbReference>
<sequence length="74" mass="8745">MNTLYEVQQLLKRFGIFVYLGERLLDLEIMEAEIKDLYFSSLIDKEDLHKALSIIRNEINIEKNRKKSGEENGK</sequence>
<evidence type="ECO:0000313" key="1">
    <source>
        <dbReference type="EMBL" id="MDQ0342214.1"/>
    </source>
</evidence>
<name>A0ABU0D1D8_9BACI</name>
<dbReference type="Gene3D" id="1.10.287.760">
    <property type="entry name" value="YqgQ-like"/>
    <property type="match status" value="1"/>
</dbReference>